<reference evidence="2 3" key="1">
    <citation type="submission" date="2024-01" db="EMBL/GenBank/DDBJ databases">
        <authorList>
            <person name="Allen C."/>
            <person name="Tagirdzhanova G."/>
        </authorList>
    </citation>
    <scope>NUCLEOTIDE SEQUENCE [LARGE SCALE GENOMIC DNA]</scope>
    <source>
        <strain evidence="2 3">CBS 573.63</strain>
    </source>
</reference>
<dbReference type="Proteomes" id="UP001642501">
    <property type="component" value="Unassembled WGS sequence"/>
</dbReference>
<keyword evidence="3" id="KW-1185">Reference proteome</keyword>
<feature type="compositionally biased region" description="Basic and acidic residues" evidence="1">
    <location>
        <begin position="431"/>
        <end position="444"/>
    </location>
</feature>
<protein>
    <submittedName>
        <fullName evidence="2">Uncharacterized protein</fullName>
    </submittedName>
</protein>
<feature type="compositionally biased region" description="Polar residues" evidence="1">
    <location>
        <begin position="420"/>
        <end position="430"/>
    </location>
</feature>
<name>A0ABP0DXL8_9PEZI</name>
<evidence type="ECO:0000256" key="1">
    <source>
        <dbReference type="SAM" id="MobiDB-lite"/>
    </source>
</evidence>
<evidence type="ECO:0000313" key="3">
    <source>
        <dbReference type="Proteomes" id="UP001642501"/>
    </source>
</evidence>
<gene>
    <name evidence="2" type="ORF">SEPCBS57363_005450</name>
</gene>
<sequence>MTAVDNSGLVELYLASIWRYHCAGIERVLQALRNGHPRGQYTFEEESGCFKPIAGNEWISPPSFGNLPKEPANKAAVDQQLPAAFEAFAFRKVWTRVKTEMPDAISVHKLLSEDDRQYITAVTGAHIIIDTVSARLVYIGAGTKIAVAKTIKMLDNLFSRFIFTMPPPKHMLYAETDGAYHVDARYVAHVNDVMLTSTILDPSQYPTEVLLDKMFKFLFAKSVCLRICDVDHFKRMEISVFGPRSQPIFNNQARKWPTWFKRAEYTPKSCEITEFKVIEDAVADSLKVSATQRQAQLQSQPQFSHQENKPVNVISAEANGVESNQATDLQCKSVGSVDLLGLDLPDASEDCRSTTASVVVSSEDELSSPSMMSPIPSLYQSDKYGYQMRLLWDFVNSPSKISRDLFAADQVKLTEIRSTMDNGTGVSDSNIETRSEPKSQDKAAKSGRVVGVADLIDCFDDSPAQPAAAAPQAVPNPSQASVASSTPPTYEYDNVLIEIDSSPSRPISPCLTRTKQEDSTALEKDKNHTATISPQSQMSKALLVRRSPFTNNLCNALRRLMADLPYSRGRIRMQVELGRVYIMDAGPEGLAFNMPGEAATGWSQSEITTRLDTICVSPESIVFSRALTLFANDIESVLGLDDHTIARNLSDNWSGSILDRNGVESRSGLSPNWAFHEKRVLYEFKCQRLYLKSNAIVKASSPFIVEVDGTGPGPFTYSIRSVEDTRPPIWLHCIRRHWDARVSVSYSQTDNLEAEYGDFARELLRSMVVPPGPITSPKFQFFYDHREAMRDGKSYSTTVLSARIRNIGRFVSADQQSFLDVSWNWLMKLAMRPGKEGPLAGTVHATPAPDSPTKGVFTSWYEASVVSVAAEAAFQENETLPVGGMASWGAMGTAALDEMYESAFRPALQLVQDMDGVGVLVDNGQGDRQWTPPVKASQVALAVQKFW</sequence>
<evidence type="ECO:0000313" key="2">
    <source>
        <dbReference type="EMBL" id="CAK7273036.1"/>
    </source>
</evidence>
<comment type="caution">
    <text evidence="2">The sequence shown here is derived from an EMBL/GenBank/DDBJ whole genome shotgun (WGS) entry which is preliminary data.</text>
</comment>
<feature type="region of interest" description="Disordered" evidence="1">
    <location>
        <begin position="420"/>
        <end position="446"/>
    </location>
</feature>
<accession>A0ABP0DXL8</accession>
<feature type="compositionally biased region" description="Low complexity" evidence="1">
    <location>
        <begin position="464"/>
        <end position="481"/>
    </location>
</feature>
<dbReference type="EMBL" id="CAWUOM010000122">
    <property type="protein sequence ID" value="CAK7273036.1"/>
    <property type="molecule type" value="Genomic_DNA"/>
</dbReference>
<proteinExistence type="predicted"/>
<feature type="region of interest" description="Disordered" evidence="1">
    <location>
        <begin position="464"/>
        <end position="487"/>
    </location>
</feature>
<organism evidence="2 3">
    <name type="scientific">Sporothrix epigloea</name>
    <dbReference type="NCBI Taxonomy" id="1892477"/>
    <lineage>
        <taxon>Eukaryota</taxon>
        <taxon>Fungi</taxon>
        <taxon>Dikarya</taxon>
        <taxon>Ascomycota</taxon>
        <taxon>Pezizomycotina</taxon>
        <taxon>Sordariomycetes</taxon>
        <taxon>Sordariomycetidae</taxon>
        <taxon>Ophiostomatales</taxon>
        <taxon>Ophiostomataceae</taxon>
        <taxon>Sporothrix</taxon>
    </lineage>
</organism>